<keyword evidence="1" id="KW-1185">Reference proteome</keyword>
<protein>
    <submittedName>
        <fullName evidence="2">Uncharacterized protein LOC115622352</fullName>
    </submittedName>
</protein>
<dbReference type="RefSeq" id="XP_030372126.1">
    <property type="nucleotide sequence ID" value="XM_030516266.1"/>
</dbReference>
<name>A0A6J2T5C3_DROLE</name>
<dbReference type="AlphaFoldDB" id="A0A6J2T5C3"/>
<organism evidence="1 2">
    <name type="scientific">Drosophila lebanonensis</name>
    <name type="common">Fruit fly</name>
    <name type="synonym">Scaptodrosophila lebanonensis</name>
    <dbReference type="NCBI Taxonomy" id="7225"/>
    <lineage>
        <taxon>Eukaryota</taxon>
        <taxon>Metazoa</taxon>
        <taxon>Ecdysozoa</taxon>
        <taxon>Arthropoda</taxon>
        <taxon>Hexapoda</taxon>
        <taxon>Insecta</taxon>
        <taxon>Pterygota</taxon>
        <taxon>Neoptera</taxon>
        <taxon>Endopterygota</taxon>
        <taxon>Diptera</taxon>
        <taxon>Brachycera</taxon>
        <taxon>Muscomorpha</taxon>
        <taxon>Ephydroidea</taxon>
        <taxon>Drosophilidae</taxon>
        <taxon>Scaptodrosophila</taxon>
    </lineage>
</organism>
<dbReference type="GeneID" id="115622352"/>
<proteinExistence type="predicted"/>
<evidence type="ECO:0000313" key="1">
    <source>
        <dbReference type="Proteomes" id="UP000504634"/>
    </source>
</evidence>
<accession>A0A6J2T5C3</accession>
<sequence>MWAPGQATAYVLPRPEAAAAGASTAQLLLLNELLAAGNEDNTYYGQQLKYQQQRQQQQQQRAALPPNYFANNWPSLRDLLLTVDYDESANALESNEQLNSRLLSRLRKLSDTAVTPNEMVDEDRSDGLTAMPAKKLASTKIASSPMKEHNTKKNVQFRKQYMSPCHFKICNMGRKRNAGSFVPY</sequence>
<reference evidence="2" key="1">
    <citation type="submission" date="2025-08" db="UniProtKB">
        <authorList>
            <consortium name="RefSeq"/>
        </authorList>
    </citation>
    <scope>IDENTIFICATION</scope>
    <source>
        <strain evidence="2">11010-0011.00</strain>
        <tissue evidence="2">Whole body</tissue>
    </source>
</reference>
<gene>
    <name evidence="2" type="primary">LOC115622352</name>
</gene>
<evidence type="ECO:0000313" key="2">
    <source>
        <dbReference type="RefSeq" id="XP_030372126.1"/>
    </source>
</evidence>
<dbReference type="OrthoDB" id="6340140at2759"/>
<dbReference type="Proteomes" id="UP000504634">
    <property type="component" value="Unplaced"/>
</dbReference>